<comment type="caution">
    <text evidence="3">The sequence shown here is derived from an EMBL/GenBank/DDBJ whole genome shotgun (WGS) entry which is preliminary data.</text>
</comment>
<proteinExistence type="predicted"/>
<evidence type="ECO:0000256" key="1">
    <source>
        <dbReference type="SAM" id="MobiDB-lite"/>
    </source>
</evidence>
<gene>
    <name evidence="3" type="ORF">F7Q92_10565</name>
</gene>
<dbReference type="Gene3D" id="3.40.50.300">
    <property type="entry name" value="P-loop containing nucleotide triphosphate hydrolases"/>
    <property type="match status" value="1"/>
</dbReference>
<feature type="region of interest" description="Disordered" evidence="1">
    <location>
        <begin position="1"/>
        <end position="24"/>
    </location>
</feature>
<dbReference type="OrthoDB" id="7855004at2"/>
<evidence type="ECO:0000313" key="3">
    <source>
        <dbReference type="EMBL" id="KAB0582491.1"/>
    </source>
</evidence>
<protein>
    <recommendedName>
        <fullName evidence="2">Sulphotransferase Stf0 domain-containing protein</fullName>
    </recommendedName>
</protein>
<dbReference type="AlphaFoldDB" id="A0A643FEI1"/>
<accession>A0A643FEI1</accession>
<keyword evidence="4" id="KW-1185">Reference proteome</keyword>
<evidence type="ECO:0000313" key="4">
    <source>
        <dbReference type="Proteomes" id="UP000430120"/>
    </source>
</evidence>
<dbReference type="InterPro" id="IPR027417">
    <property type="entry name" value="P-loop_NTPase"/>
</dbReference>
<dbReference type="EMBL" id="VZPB01000021">
    <property type="protein sequence ID" value="KAB0582491.1"/>
    <property type="molecule type" value="Genomic_DNA"/>
</dbReference>
<dbReference type="SUPFAM" id="SSF52540">
    <property type="entry name" value="P-loop containing nucleoside triphosphate hydrolases"/>
    <property type="match status" value="1"/>
</dbReference>
<dbReference type="Proteomes" id="UP000430120">
    <property type="component" value="Unassembled WGS sequence"/>
</dbReference>
<feature type="domain" description="Sulphotransferase Stf0" evidence="2">
    <location>
        <begin position="142"/>
        <end position="330"/>
    </location>
</feature>
<feature type="compositionally biased region" description="Low complexity" evidence="1">
    <location>
        <begin position="9"/>
        <end position="20"/>
    </location>
</feature>
<dbReference type="InterPro" id="IPR024628">
    <property type="entry name" value="Sulfotransferase_Stf0_dom"/>
</dbReference>
<evidence type="ECO:0000259" key="2">
    <source>
        <dbReference type="Pfam" id="PF09037"/>
    </source>
</evidence>
<name>A0A643FEI1_IDEDE</name>
<sequence>MALSGLRWADAPPAAGGPRDPNQPGAVMKKTVLDAGEECGLAKFLAHRGAQACLLAPAALLQDLAARAGTPGCPAVSRVEDIPADVKRVFAHDPDDEAGLLARLRAARPDLEVHGWTGLFPVLVTDRKLPAPDTPLPPHRFAVVCTPRTGSTFLCELLEAGGLGAAREHLRWPLIYALRHGVPADAAFDLVQRHGAVNGVFGTKLISHFLFDAVGQSRAGSFLQGWAAQGFRFIRLRRDPVAQTLSKYSAKHSGVWHARGALAEGRRRRLEKVPYDFAELSDIHQRTLAEDRALDESMAGLPPDRVLALDYDTVVAAPLEALARTAAFMGLTAHPERVDFAALPTQLSATHDNTRQLRERFLADLAARPDPSL</sequence>
<dbReference type="Pfam" id="PF09037">
    <property type="entry name" value="Sulphotransf"/>
    <property type="match status" value="1"/>
</dbReference>
<organism evidence="3 4">
    <name type="scientific">Ideonella dechloratans</name>
    <dbReference type="NCBI Taxonomy" id="36863"/>
    <lineage>
        <taxon>Bacteria</taxon>
        <taxon>Pseudomonadati</taxon>
        <taxon>Pseudomonadota</taxon>
        <taxon>Betaproteobacteria</taxon>
        <taxon>Burkholderiales</taxon>
        <taxon>Sphaerotilaceae</taxon>
        <taxon>Ideonella</taxon>
    </lineage>
</organism>
<reference evidence="3 4" key="1">
    <citation type="submission" date="2019-09" db="EMBL/GenBank/DDBJ databases">
        <title>Draft genome sequences of 48 bacterial type strains from the CCUG.</title>
        <authorList>
            <person name="Tunovic T."/>
            <person name="Pineiro-Iglesias B."/>
            <person name="Unosson C."/>
            <person name="Inganas E."/>
            <person name="Ohlen M."/>
            <person name="Cardew S."/>
            <person name="Jensie-Markopoulos S."/>
            <person name="Salva-Serra F."/>
            <person name="Jaen-Luchoro D."/>
            <person name="Karlsson R."/>
            <person name="Svensson-Stadler L."/>
            <person name="Chun J."/>
            <person name="Moore E."/>
        </authorList>
    </citation>
    <scope>NUCLEOTIDE SEQUENCE [LARGE SCALE GENOMIC DNA]</scope>
    <source>
        <strain evidence="3 4">CCUG 30977</strain>
    </source>
</reference>